<evidence type="ECO:0000256" key="1">
    <source>
        <dbReference type="ARBA" id="ARBA00004323"/>
    </source>
</evidence>
<evidence type="ECO:0000256" key="9">
    <source>
        <dbReference type="SAM" id="MobiDB-lite"/>
    </source>
</evidence>
<proteinExistence type="predicted"/>
<keyword evidence="6" id="KW-1133">Transmembrane helix</keyword>
<dbReference type="AlphaFoldDB" id="A0AAV5DB90"/>
<keyword evidence="8" id="KW-0472">Membrane</keyword>
<evidence type="ECO:0000256" key="5">
    <source>
        <dbReference type="ARBA" id="ARBA00022968"/>
    </source>
</evidence>
<evidence type="ECO:0000256" key="6">
    <source>
        <dbReference type="ARBA" id="ARBA00022989"/>
    </source>
</evidence>
<dbReference type="GO" id="GO:0016757">
    <property type="term" value="F:glycosyltransferase activity"/>
    <property type="evidence" value="ECO:0007669"/>
    <property type="project" value="UniProtKB-KW"/>
</dbReference>
<dbReference type="PANTHER" id="PTHR31306">
    <property type="entry name" value="ALPHA-1,6-MANNOSYLTRANSFERASE MNN11-RELATED"/>
    <property type="match status" value="1"/>
</dbReference>
<evidence type="ECO:0000313" key="10">
    <source>
        <dbReference type="EMBL" id="GJN07683.1"/>
    </source>
</evidence>
<gene>
    <name evidence="10" type="primary">ga25531</name>
    <name evidence="10" type="ORF">PR202_ga25531</name>
</gene>
<evidence type="ECO:0000256" key="2">
    <source>
        <dbReference type="ARBA" id="ARBA00022676"/>
    </source>
</evidence>
<keyword evidence="11" id="KW-1185">Reference proteome</keyword>
<dbReference type="InterPro" id="IPR008630">
    <property type="entry name" value="Glyco_trans_34"/>
</dbReference>
<reference evidence="10" key="2">
    <citation type="submission" date="2021-12" db="EMBL/GenBank/DDBJ databases">
        <title>Resequencing data analysis of finger millet.</title>
        <authorList>
            <person name="Hatakeyama M."/>
            <person name="Aluri S."/>
            <person name="Balachadran M.T."/>
            <person name="Sivarajan S.R."/>
            <person name="Poveda L."/>
            <person name="Shimizu-Inatsugi R."/>
            <person name="Schlapbach R."/>
            <person name="Sreeman S.M."/>
            <person name="Shimizu K.K."/>
        </authorList>
    </citation>
    <scope>NUCLEOTIDE SEQUENCE</scope>
</reference>
<accession>A0AAV5DB90</accession>
<name>A0AAV5DB90_ELECO</name>
<keyword evidence="4" id="KW-0812">Transmembrane</keyword>
<comment type="caution">
    <text evidence="10">The sequence shown here is derived from an EMBL/GenBank/DDBJ whole genome shotgun (WGS) entry which is preliminary data.</text>
</comment>
<evidence type="ECO:0000256" key="7">
    <source>
        <dbReference type="ARBA" id="ARBA00023034"/>
    </source>
</evidence>
<feature type="region of interest" description="Disordered" evidence="9">
    <location>
        <begin position="114"/>
        <end position="135"/>
    </location>
</feature>
<keyword evidence="7" id="KW-0333">Golgi apparatus</keyword>
<dbReference type="Proteomes" id="UP001054889">
    <property type="component" value="Unassembled WGS sequence"/>
</dbReference>
<dbReference type="GO" id="GO:0000139">
    <property type="term" value="C:Golgi membrane"/>
    <property type="evidence" value="ECO:0007669"/>
    <property type="project" value="UniProtKB-SubCell"/>
</dbReference>
<dbReference type="EMBL" id="BQKI01000014">
    <property type="protein sequence ID" value="GJN07683.1"/>
    <property type="molecule type" value="Genomic_DNA"/>
</dbReference>
<evidence type="ECO:0000256" key="3">
    <source>
        <dbReference type="ARBA" id="ARBA00022679"/>
    </source>
</evidence>
<reference evidence="10" key="1">
    <citation type="journal article" date="2018" name="DNA Res.">
        <title>Multiple hybrid de novo genome assembly of finger millet, an orphan allotetraploid crop.</title>
        <authorList>
            <person name="Hatakeyama M."/>
            <person name="Aluri S."/>
            <person name="Balachadran M.T."/>
            <person name="Sivarajan S.R."/>
            <person name="Patrignani A."/>
            <person name="Gruter S."/>
            <person name="Poveda L."/>
            <person name="Shimizu-Inatsugi R."/>
            <person name="Baeten J."/>
            <person name="Francoijs K.J."/>
            <person name="Nataraja K.N."/>
            <person name="Reddy Y.A.N."/>
            <person name="Phadnis S."/>
            <person name="Ravikumar R.L."/>
            <person name="Schlapbach R."/>
            <person name="Sreeman S.M."/>
            <person name="Shimizu K.K."/>
        </authorList>
    </citation>
    <scope>NUCLEOTIDE SEQUENCE</scope>
</reference>
<organism evidence="10 11">
    <name type="scientific">Eleusine coracana subsp. coracana</name>
    <dbReference type="NCBI Taxonomy" id="191504"/>
    <lineage>
        <taxon>Eukaryota</taxon>
        <taxon>Viridiplantae</taxon>
        <taxon>Streptophyta</taxon>
        <taxon>Embryophyta</taxon>
        <taxon>Tracheophyta</taxon>
        <taxon>Spermatophyta</taxon>
        <taxon>Magnoliopsida</taxon>
        <taxon>Liliopsida</taxon>
        <taxon>Poales</taxon>
        <taxon>Poaceae</taxon>
        <taxon>PACMAD clade</taxon>
        <taxon>Chloridoideae</taxon>
        <taxon>Cynodonteae</taxon>
        <taxon>Eleusininae</taxon>
        <taxon>Eleusine</taxon>
    </lineage>
</organism>
<keyword evidence="2" id="KW-0328">Glycosyltransferase</keyword>
<evidence type="ECO:0000256" key="4">
    <source>
        <dbReference type="ARBA" id="ARBA00022692"/>
    </source>
</evidence>
<keyword evidence="5" id="KW-0735">Signal-anchor</keyword>
<evidence type="ECO:0000313" key="11">
    <source>
        <dbReference type="Proteomes" id="UP001054889"/>
    </source>
</evidence>
<protein>
    <submittedName>
        <fullName evidence="10">Uncharacterized protein</fullName>
    </submittedName>
</protein>
<comment type="subcellular location">
    <subcellularLocation>
        <location evidence="1">Golgi apparatus membrane</location>
        <topology evidence="1">Single-pass type II membrane protein</topology>
    </subcellularLocation>
</comment>
<evidence type="ECO:0000256" key="8">
    <source>
        <dbReference type="ARBA" id="ARBA00023136"/>
    </source>
</evidence>
<dbReference type="GO" id="GO:0006487">
    <property type="term" value="P:protein N-linked glycosylation"/>
    <property type="evidence" value="ECO:0007669"/>
    <property type="project" value="TreeGrafter"/>
</dbReference>
<sequence length="190" mass="20655">MPTRPRRAAGHCLPLCRLLLLLPVILLLFLLLPTLSVLLRRANSFGRRCLHPAADGLLLRASGPRLSLAIVTLSDEGASRGRSFRGVLAVSARNKRAYAAAHGYDFAVLPHHRRGHSPPAQLEQDTRASRTPPLSPLALLERRANPAIPLERILFSVIGHSDFDESPDLILTEDFNGVNAGMGPNALFSV</sequence>
<dbReference type="PANTHER" id="PTHR31306:SF4">
    <property type="entry name" value="ALPHA-1,2-GALACTOSYLTRANSFERASE"/>
    <property type="match status" value="1"/>
</dbReference>
<keyword evidence="3" id="KW-0808">Transferase</keyword>